<dbReference type="Pfam" id="PF00168">
    <property type="entry name" value="C2"/>
    <property type="match status" value="1"/>
</dbReference>
<feature type="domain" description="C2" evidence="2">
    <location>
        <begin position="180"/>
        <end position="302"/>
    </location>
</feature>
<feature type="region of interest" description="Disordered" evidence="1">
    <location>
        <begin position="412"/>
        <end position="450"/>
    </location>
</feature>
<feature type="region of interest" description="Disordered" evidence="1">
    <location>
        <begin position="55"/>
        <end position="144"/>
    </location>
</feature>
<dbReference type="InterPro" id="IPR037752">
    <property type="entry name" value="C2C_KIAA1228"/>
</dbReference>
<feature type="compositionally biased region" description="Low complexity" evidence="1">
    <location>
        <begin position="79"/>
        <end position="108"/>
    </location>
</feature>
<proteinExistence type="predicted"/>
<comment type="caution">
    <text evidence="3">The sequence shown here is derived from an EMBL/GenBank/DDBJ whole genome shotgun (WGS) entry which is preliminary data.</text>
</comment>
<dbReference type="PANTHER" id="PTHR45761">
    <property type="entry name" value="EXTENDED SYNAPTOTAGMIN-LIKE PROTEIN 2, ISOFORM C"/>
    <property type="match status" value="1"/>
</dbReference>
<dbReference type="Proteomes" id="UP001345963">
    <property type="component" value="Unassembled WGS sequence"/>
</dbReference>
<name>A0ABU7CCL7_9TELE</name>
<feature type="compositionally biased region" description="Basic and acidic residues" evidence="1">
    <location>
        <begin position="432"/>
        <end position="441"/>
    </location>
</feature>
<sequence length="878" mass="100012">MVKENEKKTLLGVLNLPLSRLFSISSMSVDQRFQLERSGANSQIKLKATLRILTEERPPPTIPQSSPPNVKQQTKAGGNTSASTPSAASAAPVASVSPNSTPAAASPVLPDVPPDGTKETSSAQPRRNSFLAPETSNPSNLNMRRYDSHSLLSDNSIASSRFDLTDGAAFPEAIRNHQGSFGEINLTVRYATIRNKLIVLVHSCRNLFPCSQNGTDSYVRMYFLPDQSWRHRKKTHVKKKTVDPVFEEKFEFDVSLAEAQTRKLDVAVKNNKMLHTRERKDIGMVIVDFSQMDLVKGVSEWFELTLPGLMSSGDADGYGVYHREKYLCAINLSSCCAGVAALLSNRPSNGINVSVGRRKVLTGMSLKRKKPDFTGSPTALVPNPEQACRKQPWMEEKPLFCLFGSKHLRTEAAVERDGPDSRTSGSSGRAQELFHSRQEVQKHRRSRTSQANVWQKNKNLHQSLIKVMSQRVAEGCSSSHTGPFTFTEETRREMMYNYYIQRGIGLVNVAPLQDSCLEKIHELIPSKLSHLSWEQNLLDDEIKEEYLHSVRAAILTYTPNDPSGSEKGNEKDLLSHRLEMEIVPKPWNRSFVQARKRMSLNLHCISRPLLQMMILWHNRYKDVRLIDVAELCSREKFMELSEFQQIVSQHLDLTKRFLLENWLTDVHNMFCMANMHNLLVSLSKKGKLESFFNSAAALMTLQLQKLTLNSLGDYTRLISKEMHSDRARGTSGFVLHLILEDSDIKFEPDLRAYEKVLVSVFELMLRSTRSIPRIETTLFPDWEESHLGKTLKPIILPEIIQPQQEEVCRAFWAETHRPKEYIQQYDQYAMLMSRQAEEKVEQFLSQRRSFQDIMEEAIRYQQLADEIQYMPCKVRSVT</sequence>
<reference evidence="3 4" key="1">
    <citation type="submission" date="2021-07" db="EMBL/GenBank/DDBJ databases">
        <authorList>
            <person name="Palmer J.M."/>
        </authorList>
    </citation>
    <scope>NUCLEOTIDE SEQUENCE [LARGE SCALE GENOMIC DNA]</scope>
    <source>
        <strain evidence="3 4">AT_MEX2019</strain>
        <tissue evidence="3">Muscle</tissue>
    </source>
</reference>
<evidence type="ECO:0000313" key="4">
    <source>
        <dbReference type="Proteomes" id="UP001345963"/>
    </source>
</evidence>
<protein>
    <recommendedName>
        <fullName evidence="2">C2 domain-containing protein</fullName>
    </recommendedName>
</protein>
<dbReference type="SMART" id="SM00239">
    <property type="entry name" value="C2"/>
    <property type="match status" value="1"/>
</dbReference>
<evidence type="ECO:0000256" key="1">
    <source>
        <dbReference type="SAM" id="MobiDB-lite"/>
    </source>
</evidence>
<dbReference type="InterPro" id="IPR035892">
    <property type="entry name" value="C2_domain_sf"/>
</dbReference>
<dbReference type="InterPro" id="IPR000008">
    <property type="entry name" value="C2_dom"/>
</dbReference>
<accession>A0ABU7CCL7</accession>
<dbReference type="InterPro" id="IPR051634">
    <property type="entry name" value="Extended_Synaptotagmin"/>
</dbReference>
<dbReference type="PANTHER" id="PTHR45761:SF4">
    <property type="entry name" value="EXTENDED SYNAPTOTAGMIN-3"/>
    <property type="match status" value="1"/>
</dbReference>
<keyword evidence="4" id="KW-1185">Reference proteome</keyword>
<organism evidence="3 4">
    <name type="scientific">Ataeniobius toweri</name>
    <dbReference type="NCBI Taxonomy" id="208326"/>
    <lineage>
        <taxon>Eukaryota</taxon>
        <taxon>Metazoa</taxon>
        <taxon>Chordata</taxon>
        <taxon>Craniata</taxon>
        <taxon>Vertebrata</taxon>
        <taxon>Euteleostomi</taxon>
        <taxon>Actinopterygii</taxon>
        <taxon>Neopterygii</taxon>
        <taxon>Teleostei</taxon>
        <taxon>Neoteleostei</taxon>
        <taxon>Acanthomorphata</taxon>
        <taxon>Ovalentaria</taxon>
        <taxon>Atherinomorphae</taxon>
        <taxon>Cyprinodontiformes</taxon>
        <taxon>Goodeidae</taxon>
        <taxon>Ataeniobius</taxon>
    </lineage>
</organism>
<evidence type="ECO:0000259" key="2">
    <source>
        <dbReference type="PROSITE" id="PS50004"/>
    </source>
</evidence>
<dbReference type="CDD" id="cd04030">
    <property type="entry name" value="C2C_KIAA1228"/>
    <property type="match status" value="1"/>
</dbReference>
<dbReference type="PROSITE" id="PS50004">
    <property type="entry name" value="C2"/>
    <property type="match status" value="1"/>
</dbReference>
<gene>
    <name evidence="3" type="ORF">ATANTOWER_019813</name>
</gene>
<feature type="compositionally biased region" description="Polar residues" evidence="1">
    <location>
        <begin position="69"/>
        <end position="78"/>
    </location>
</feature>
<dbReference type="Gene3D" id="2.60.40.150">
    <property type="entry name" value="C2 domain"/>
    <property type="match status" value="2"/>
</dbReference>
<dbReference type="EMBL" id="JAHUTI010088928">
    <property type="protein sequence ID" value="MED6260486.1"/>
    <property type="molecule type" value="Genomic_DNA"/>
</dbReference>
<dbReference type="SUPFAM" id="SSF49562">
    <property type="entry name" value="C2 domain (Calcium/lipid-binding domain, CaLB)"/>
    <property type="match status" value="1"/>
</dbReference>
<evidence type="ECO:0000313" key="3">
    <source>
        <dbReference type="EMBL" id="MED6260486.1"/>
    </source>
</evidence>